<dbReference type="EMBL" id="JAPZPY010000004">
    <property type="protein sequence ID" value="MCZ8379621.1"/>
    <property type="molecule type" value="Genomic_DNA"/>
</dbReference>
<accession>A0ABT4PSW7</accession>
<dbReference type="InterPro" id="IPR004276">
    <property type="entry name" value="GlycoTrans_28_N"/>
</dbReference>
<dbReference type="Proteomes" id="UP001142153">
    <property type="component" value="Unassembled WGS sequence"/>
</dbReference>
<dbReference type="InterPro" id="IPR002213">
    <property type="entry name" value="UDP_glucos_trans"/>
</dbReference>
<dbReference type="CDD" id="cd03784">
    <property type="entry name" value="GT1_Gtf-like"/>
    <property type="match status" value="1"/>
</dbReference>
<evidence type="ECO:0000259" key="1">
    <source>
        <dbReference type="Pfam" id="PF03033"/>
    </source>
</evidence>
<evidence type="ECO:0000259" key="2">
    <source>
        <dbReference type="Pfam" id="PF06722"/>
    </source>
</evidence>
<dbReference type="Gene3D" id="3.40.50.2000">
    <property type="entry name" value="Glycogen Phosphorylase B"/>
    <property type="match status" value="2"/>
</dbReference>
<proteinExistence type="predicted"/>
<comment type="caution">
    <text evidence="3">The sequence shown here is derived from an EMBL/GenBank/DDBJ whole genome shotgun (WGS) entry which is preliminary data.</text>
</comment>
<dbReference type="PANTHER" id="PTHR48050:SF13">
    <property type="entry name" value="STEROL 3-BETA-GLUCOSYLTRANSFERASE UGT80A2"/>
    <property type="match status" value="1"/>
</dbReference>
<keyword evidence="4" id="KW-1185">Reference proteome</keyword>
<dbReference type="InterPro" id="IPR010610">
    <property type="entry name" value="EryCIII-like_C"/>
</dbReference>
<protein>
    <submittedName>
        <fullName evidence="3">Glycosyltransferase</fullName>
    </submittedName>
</protein>
<name>A0ABT4PSW7_9MYCO</name>
<dbReference type="RefSeq" id="WP_269894302.1">
    <property type="nucleotide sequence ID" value="NZ_JAPZPY010000004.1"/>
</dbReference>
<dbReference type="Pfam" id="PF06722">
    <property type="entry name" value="EryCIII-like_C"/>
    <property type="match status" value="1"/>
</dbReference>
<reference evidence="3" key="1">
    <citation type="submission" date="2022-12" db="EMBL/GenBank/DDBJ databases">
        <authorList>
            <person name="Deng Y."/>
            <person name="Zhang Y.-Q."/>
        </authorList>
    </citation>
    <scope>NUCLEOTIDE SEQUENCE</scope>
    <source>
        <strain evidence="3">CPCC 205372</strain>
    </source>
</reference>
<dbReference type="PANTHER" id="PTHR48050">
    <property type="entry name" value="STEROL 3-BETA-GLUCOSYLTRANSFERASE"/>
    <property type="match status" value="1"/>
</dbReference>
<sequence>MRFAIAVHGTRGDVEPCAAVALELQRRGHQVRIAVPPNLVGFVAATGLDVAVPYGVDSQQQLEAEIFRESWGLRNPLTALRQLREYMSEGWSEMSDALVDLAHDADLLLTGTTYEDVAANVAEHLGIPLAALHYFPFRANTQIIPVRLPGRLVRAVWPAAESLHWRLVKPAEDAQRRALGLPAARVRPIRRIIERGAVEIQAYDPLFFPGLAEDWAGIRPVIGGLTLELGTDVDAATSSWIDAGTPPIYFGFGSMPVESPADALAMITRVCADLGERALVCSGVWDLRAATADHVKVVPTVKHAVVFPKCRAVVHHGGAGTTAAGLRAGAPTMILWIGAEQPIWAAQVKRLGVGTAQRFSKVTADSLRDGLRATLAPRHASNARDFAARMTTPAQSVATAADLLEAAADRRDTPVRRSPRRA</sequence>
<organism evidence="3 4">
    <name type="scientific">Mycobacterium hippophais</name>
    <dbReference type="NCBI Taxonomy" id="3016340"/>
    <lineage>
        <taxon>Bacteria</taxon>
        <taxon>Bacillati</taxon>
        <taxon>Actinomycetota</taxon>
        <taxon>Actinomycetes</taxon>
        <taxon>Mycobacteriales</taxon>
        <taxon>Mycobacteriaceae</taxon>
        <taxon>Mycobacterium</taxon>
    </lineage>
</organism>
<evidence type="ECO:0000313" key="4">
    <source>
        <dbReference type="Proteomes" id="UP001142153"/>
    </source>
</evidence>
<feature type="domain" description="Erythromycin biosynthesis protein CIII-like C-terminal" evidence="2">
    <location>
        <begin position="291"/>
        <end position="391"/>
    </location>
</feature>
<feature type="domain" description="Glycosyltransferase family 28 N-terminal" evidence="1">
    <location>
        <begin position="3"/>
        <end position="50"/>
    </location>
</feature>
<evidence type="ECO:0000313" key="3">
    <source>
        <dbReference type="EMBL" id="MCZ8379621.1"/>
    </source>
</evidence>
<dbReference type="Pfam" id="PF03033">
    <property type="entry name" value="Glyco_transf_28"/>
    <property type="match status" value="1"/>
</dbReference>
<gene>
    <name evidence="3" type="ORF">O6P37_12165</name>
</gene>
<dbReference type="InterPro" id="IPR050426">
    <property type="entry name" value="Glycosyltransferase_28"/>
</dbReference>
<dbReference type="SUPFAM" id="SSF53756">
    <property type="entry name" value="UDP-Glycosyltransferase/glycogen phosphorylase"/>
    <property type="match status" value="1"/>
</dbReference>